<evidence type="ECO:0000313" key="3">
    <source>
        <dbReference type="Proteomes" id="UP000034794"/>
    </source>
</evidence>
<dbReference type="Proteomes" id="UP000034794">
    <property type="component" value="Unassembled WGS sequence"/>
</dbReference>
<dbReference type="Gene3D" id="3.40.50.1110">
    <property type="entry name" value="SGNH hydrolase"/>
    <property type="match status" value="1"/>
</dbReference>
<dbReference type="CDD" id="cd00229">
    <property type="entry name" value="SGNH_hydrolase"/>
    <property type="match status" value="1"/>
</dbReference>
<dbReference type="PANTHER" id="PTHR30383">
    <property type="entry name" value="THIOESTERASE 1/PROTEASE 1/LYSOPHOSPHOLIPASE L1"/>
    <property type="match status" value="1"/>
</dbReference>
<sequence>MELQANPKNNTGFKTIVCVGDSTTSQEWCHPNWFDWLDFSLRQTTENGWKTKMINSGMDGGTIPFFMENFEFLVGRFNPDTVVISLGFNHLELVGDVEGMLRELVLKIKSIGSNVVLWSTYKTIKNDLNPKLEQIRDIYKKVADELEVKFVDVFEEYEKYDLSKIFDYKHLWENKEWTMKPGDIDFLHCNLIGNQIIAEKLAMEVFGVDLLDYGEFGTMKLAGLRKYFLSDTVTQ</sequence>
<comment type="caution">
    <text evidence="2">The sequence shown here is derived from an EMBL/GenBank/DDBJ whole genome shotgun (WGS) entry which is preliminary data.</text>
</comment>
<protein>
    <recommendedName>
        <fullName evidence="1">SGNH hydrolase-type esterase domain-containing protein</fullName>
    </recommendedName>
</protein>
<dbReference type="InterPro" id="IPR036514">
    <property type="entry name" value="SGNH_hydro_sf"/>
</dbReference>
<proteinExistence type="predicted"/>
<evidence type="ECO:0000259" key="1">
    <source>
        <dbReference type="Pfam" id="PF13472"/>
    </source>
</evidence>
<dbReference type="EMBL" id="LCMI01000005">
    <property type="protein sequence ID" value="KKU33214.1"/>
    <property type="molecule type" value="Genomic_DNA"/>
</dbReference>
<dbReference type="InterPro" id="IPR051532">
    <property type="entry name" value="Ester_Hydrolysis_Enzymes"/>
</dbReference>
<name>A0A0G1PK71_9BACT</name>
<dbReference type="Pfam" id="PF13472">
    <property type="entry name" value="Lipase_GDSL_2"/>
    <property type="match status" value="1"/>
</dbReference>
<feature type="domain" description="SGNH hydrolase-type esterase" evidence="1">
    <location>
        <begin position="18"/>
        <end position="195"/>
    </location>
</feature>
<dbReference type="SUPFAM" id="SSF52266">
    <property type="entry name" value="SGNH hydrolase"/>
    <property type="match status" value="1"/>
</dbReference>
<reference evidence="2 3" key="1">
    <citation type="journal article" date="2015" name="Nature">
        <title>rRNA introns, odd ribosomes, and small enigmatic genomes across a large radiation of phyla.</title>
        <authorList>
            <person name="Brown C.T."/>
            <person name="Hug L.A."/>
            <person name="Thomas B.C."/>
            <person name="Sharon I."/>
            <person name="Castelle C.J."/>
            <person name="Singh A."/>
            <person name="Wilkins M.J."/>
            <person name="Williams K.H."/>
            <person name="Banfield J.F."/>
        </authorList>
    </citation>
    <scope>NUCLEOTIDE SEQUENCE [LARGE SCALE GENOMIC DNA]</scope>
</reference>
<dbReference type="InterPro" id="IPR013830">
    <property type="entry name" value="SGNH_hydro"/>
</dbReference>
<gene>
    <name evidence="2" type="ORF">UX47_C0005G0016</name>
</gene>
<dbReference type="AlphaFoldDB" id="A0A0G1PK71"/>
<organism evidence="2 3">
    <name type="scientific">Candidatus Collierbacteria bacterium GW2011_GWA2_46_26</name>
    <dbReference type="NCBI Taxonomy" id="1618381"/>
    <lineage>
        <taxon>Bacteria</taxon>
        <taxon>Candidatus Collieribacteriota</taxon>
    </lineage>
</organism>
<accession>A0A0G1PK71</accession>
<evidence type="ECO:0000313" key="2">
    <source>
        <dbReference type="EMBL" id="KKU33214.1"/>
    </source>
</evidence>